<dbReference type="FunFam" id="3.40.50.720:FF:000006">
    <property type="entry name" value="Bifunctional protein FolD"/>
    <property type="match status" value="1"/>
</dbReference>
<feature type="domain" description="Tetrahydrofolate dehydrogenase/cyclohydrolase catalytic" evidence="13">
    <location>
        <begin position="5"/>
        <end position="118"/>
    </location>
</feature>
<evidence type="ECO:0000256" key="10">
    <source>
        <dbReference type="ARBA" id="ARBA00023167"/>
    </source>
</evidence>
<keyword evidence="16" id="KW-1185">Reference proteome</keyword>
<dbReference type="KEGG" id="shj:SHELI_v1c01530"/>
<dbReference type="SUPFAM" id="SSF53223">
    <property type="entry name" value="Aminoacid dehydrogenase-like, N-terminal domain"/>
    <property type="match status" value="1"/>
</dbReference>
<keyword evidence="5 12" id="KW-0658">Purine biosynthesis</keyword>
<comment type="catalytic activity">
    <reaction evidence="12">
        <text>(6R)-5,10-methenyltetrahydrofolate + H2O = (6R)-10-formyltetrahydrofolate + H(+)</text>
        <dbReference type="Rhea" id="RHEA:23700"/>
        <dbReference type="ChEBI" id="CHEBI:15377"/>
        <dbReference type="ChEBI" id="CHEBI:15378"/>
        <dbReference type="ChEBI" id="CHEBI:57455"/>
        <dbReference type="ChEBI" id="CHEBI:195366"/>
        <dbReference type="EC" id="3.5.4.9"/>
    </reaction>
</comment>
<dbReference type="InterPro" id="IPR046346">
    <property type="entry name" value="Aminoacid_DH-like_N_sf"/>
</dbReference>
<dbReference type="AlphaFoldDB" id="A0A1B3SJK4"/>
<dbReference type="STRING" id="216938.SHELI_v1c01530"/>
<dbReference type="PATRIC" id="fig|216938.3.peg.153"/>
<dbReference type="EMBL" id="CP017015">
    <property type="protein sequence ID" value="AOG60108.1"/>
    <property type="molecule type" value="Genomic_DNA"/>
</dbReference>
<dbReference type="HAMAP" id="MF_01576">
    <property type="entry name" value="THF_DHG_CYH"/>
    <property type="match status" value="1"/>
</dbReference>
<dbReference type="PANTHER" id="PTHR48099">
    <property type="entry name" value="C-1-TETRAHYDROFOLATE SYNTHASE, CYTOPLASMIC-RELATED"/>
    <property type="match status" value="1"/>
</dbReference>
<evidence type="ECO:0000259" key="13">
    <source>
        <dbReference type="Pfam" id="PF00763"/>
    </source>
</evidence>
<dbReference type="Gene3D" id="3.40.50.720">
    <property type="entry name" value="NAD(P)-binding Rossmann-like Domain"/>
    <property type="match status" value="1"/>
</dbReference>
<dbReference type="InterPro" id="IPR036291">
    <property type="entry name" value="NAD(P)-bd_dom_sf"/>
</dbReference>
<dbReference type="GO" id="GO:0000105">
    <property type="term" value="P:L-histidine biosynthetic process"/>
    <property type="evidence" value="ECO:0007669"/>
    <property type="project" value="UniProtKB-KW"/>
</dbReference>
<evidence type="ECO:0000256" key="11">
    <source>
        <dbReference type="ARBA" id="ARBA00023268"/>
    </source>
</evidence>
<dbReference type="RefSeq" id="WP_069115885.1">
    <property type="nucleotide sequence ID" value="NZ_CP017015.1"/>
</dbReference>
<dbReference type="InterPro" id="IPR020867">
    <property type="entry name" value="THF_DH/CycHdrlase_CS"/>
</dbReference>
<proteinExistence type="inferred from homology"/>
<dbReference type="GO" id="GO:0035999">
    <property type="term" value="P:tetrahydrofolate interconversion"/>
    <property type="evidence" value="ECO:0007669"/>
    <property type="project" value="UniProtKB-UniRule"/>
</dbReference>
<keyword evidence="10 12" id="KW-0486">Methionine biosynthesis</keyword>
<evidence type="ECO:0000256" key="4">
    <source>
        <dbReference type="ARBA" id="ARBA00022605"/>
    </source>
</evidence>
<dbReference type="InterPro" id="IPR000672">
    <property type="entry name" value="THF_DH/CycHdrlase"/>
</dbReference>
<dbReference type="CDD" id="cd01080">
    <property type="entry name" value="NAD_bind_m-THF_DH_Cyclohyd"/>
    <property type="match status" value="1"/>
</dbReference>
<dbReference type="Pfam" id="PF02882">
    <property type="entry name" value="THF_DHG_CYH_C"/>
    <property type="match status" value="1"/>
</dbReference>
<dbReference type="PRINTS" id="PR00085">
    <property type="entry name" value="THFDHDRGNASE"/>
</dbReference>
<dbReference type="Pfam" id="PF00763">
    <property type="entry name" value="THF_DHG_CYH"/>
    <property type="match status" value="1"/>
</dbReference>
<dbReference type="GO" id="GO:0004477">
    <property type="term" value="F:methenyltetrahydrofolate cyclohydrolase activity"/>
    <property type="evidence" value="ECO:0007669"/>
    <property type="project" value="UniProtKB-UniRule"/>
</dbReference>
<comment type="function">
    <text evidence="12">Catalyzes the oxidation of 5,10-methylenetetrahydrofolate to 5,10-methenyltetrahydrofolate and then the hydrolysis of 5,10-methenyltetrahydrofolate to 10-formyltetrahydrofolate.</text>
</comment>
<dbReference type="InterPro" id="IPR020631">
    <property type="entry name" value="THF_DH/CycHdrlase_NAD-bd_dom"/>
</dbReference>
<dbReference type="OrthoDB" id="9803580at2"/>
<feature type="binding site" evidence="12">
    <location>
        <position position="229"/>
    </location>
    <ligand>
        <name>NADP(+)</name>
        <dbReference type="ChEBI" id="CHEBI:58349"/>
    </ligand>
</feature>
<comment type="caution">
    <text evidence="12">Lacks conserved residue(s) required for the propagation of feature annotation.</text>
</comment>
<feature type="binding site" evidence="12">
    <location>
        <begin position="163"/>
        <end position="165"/>
    </location>
    <ligand>
        <name>NADP(+)</name>
        <dbReference type="ChEBI" id="CHEBI:58349"/>
    </ligand>
</feature>
<dbReference type="GO" id="GO:0009086">
    <property type="term" value="P:methionine biosynthetic process"/>
    <property type="evidence" value="ECO:0007669"/>
    <property type="project" value="UniProtKB-KW"/>
</dbReference>
<dbReference type="Gene3D" id="3.40.50.10860">
    <property type="entry name" value="Leucine Dehydrogenase, chain A, domain 1"/>
    <property type="match status" value="1"/>
</dbReference>
<name>A0A1B3SJK4_9MOLU</name>
<dbReference type="EC" id="3.5.4.9" evidence="12"/>
<evidence type="ECO:0000256" key="5">
    <source>
        <dbReference type="ARBA" id="ARBA00022755"/>
    </source>
</evidence>
<feature type="domain" description="Tetrahydrofolate dehydrogenase/cyclohydrolase NAD(P)-binding" evidence="14">
    <location>
        <begin position="137"/>
        <end position="277"/>
    </location>
</feature>
<evidence type="ECO:0000256" key="12">
    <source>
        <dbReference type="HAMAP-Rule" id="MF_01576"/>
    </source>
</evidence>
<keyword evidence="8 12" id="KW-0560">Oxidoreductase</keyword>
<protein>
    <recommendedName>
        <fullName evidence="12">Bifunctional protein FolD</fullName>
    </recommendedName>
    <domain>
        <recommendedName>
            <fullName evidence="12">Methylenetetrahydrofolate dehydrogenase</fullName>
            <ecNumber evidence="12">1.5.1.5</ecNumber>
        </recommendedName>
    </domain>
    <domain>
        <recommendedName>
            <fullName evidence="12">Methenyltetrahydrofolate cyclohydrolase</fullName>
            <ecNumber evidence="12">3.5.4.9</ecNumber>
        </recommendedName>
    </domain>
</protein>
<dbReference type="PROSITE" id="PS00767">
    <property type="entry name" value="THF_DHG_CYH_2"/>
    <property type="match status" value="1"/>
</dbReference>
<dbReference type="FunFam" id="3.40.50.10860:FF:000005">
    <property type="entry name" value="C-1-tetrahydrofolate synthase, cytoplasmic, putative"/>
    <property type="match status" value="1"/>
</dbReference>
<accession>A0A1B3SJK4</accession>
<reference evidence="15 16" key="1">
    <citation type="submission" date="2016-08" db="EMBL/GenBank/DDBJ databases">
        <title>Complete genome sequence of Spiroplasma helicoides TABS-2 (DSM 22551).</title>
        <authorList>
            <person name="Shen W.-Y."/>
            <person name="Lo W.-S."/>
            <person name="Lai Y.-C."/>
            <person name="Kuo C.-H."/>
        </authorList>
    </citation>
    <scope>NUCLEOTIDE SEQUENCE [LARGE SCALE GENOMIC DNA]</scope>
    <source>
        <strain evidence="15 16">TABS-2</strain>
    </source>
</reference>
<dbReference type="GO" id="GO:0005829">
    <property type="term" value="C:cytosol"/>
    <property type="evidence" value="ECO:0007669"/>
    <property type="project" value="TreeGrafter"/>
</dbReference>
<organism evidence="15 16">
    <name type="scientific">Spiroplasma helicoides</name>
    <dbReference type="NCBI Taxonomy" id="216938"/>
    <lineage>
        <taxon>Bacteria</taxon>
        <taxon>Bacillati</taxon>
        <taxon>Mycoplasmatota</taxon>
        <taxon>Mollicutes</taxon>
        <taxon>Entomoplasmatales</taxon>
        <taxon>Spiroplasmataceae</taxon>
        <taxon>Spiroplasma</taxon>
    </lineage>
</organism>
<evidence type="ECO:0000256" key="6">
    <source>
        <dbReference type="ARBA" id="ARBA00022801"/>
    </source>
</evidence>
<dbReference type="SUPFAM" id="SSF51735">
    <property type="entry name" value="NAD(P)-binding Rossmann-fold domains"/>
    <property type="match status" value="1"/>
</dbReference>
<gene>
    <name evidence="12 15" type="primary">folD</name>
    <name evidence="15" type="ORF">SHELI_v1c01530</name>
</gene>
<dbReference type="InterPro" id="IPR020630">
    <property type="entry name" value="THF_DH/CycHdrlase_cat_dom"/>
</dbReference>
<comment type="subunit">
    <text evidence="2 12">Homodimer.</text>
</comment>
<dbReference type="Proteomes" id="UP000094378">
    <property type="component" value="Chromosome"/>
</dbReference>
<keyword evidence="3 12" id="KW-0554">One-carbon metabolism</keyword>
<evidence type="ECO:0000256" key="9">
    <source>
        <dbReference type="ARBA" id="ARBA00023102"/>
    </source>
</evidence>
<evidence type="ECO:0000256" key="8">
    <source>
        <dbReference type="ARBA" id="ARBA00023002"/>
    </source>
</evidence>
<comment type="pathway">
    <text evidence="1 12">One-carbon metabolism; tetrahydrofolate interconversion.</text>
</comment>
<dbReference type="GO" id="GO:0006164">
    <property type="term" value="P:purine nucleotide biosynthetic process"/>
    <property type="evidence" value="ECO:0007669"/>
    <property type="project" value="UniProtKB-KW"/>
</dbReference>
<evidence type="ECO:0000313" key="15">
    <source>
        <dbReference type="EMBL" id="AOG60108.1"/>
    </source>
</evidence>
<keyword evidence="7 12" id="KW-0521">NADP</keyword>
<keyword evidence="11 12" id="KW-0511">Multifunctional enzyme</keyword>
<keyword evidence="9 12" id="KW-0368">Histidine biosynthesis</keyword>
<keyword evidence="4 12" id="KW-0028">Amino-acid biosynthesis</keyword>
<evidence type="ECO:0000256" key="1">
    <source>
        <dbReference type="ARBA" id="ARBA00004777"/>
    </source>
</evidence>
<dbReference type="PANTHER" id="PTHR48099:SF5">
    <property type="entry name" value="C-1-TETRAHYDROFOLATE SYNTHASE, CYTOPLASMIC"/>
    <property type="match status" value="1"/>
</dbReference>
<evidence type="ECO:0000313" key="16">
    <source>
        <dbReference type="Proteomes" id="UP000094378"/>
    </source>
</evidence>
<comment type="catalytic activity">
    <reaction evidence="12">
        <text>(6R)-5,10-methylene-5,6,7,8-tetrahydrofolate + NADP(+) = (6R)-5,10-methenyltetrahydrofolate + NADPH</text>
        <dbReference type="Rhea" id="RHEA:22812"/>
        <dbReference type="ChEBI" id="CHEBI:15636"/>
        <dbReference type="ChEBI" id="CHEBI:57455"/>
        <dbReference type="ChEBI" id="CHEBI:57783"/>
        <dbReference type="ChEBI" id="CHEBI:58349"/>
        <dbReference type="EC" id="1.5.1.5"/>
    </reaction>
</comment>
<keyword evidence="6 12" id="KW-0378">Hydrolase</keyword>
<comment type="similarity">
    <text evidence="12">Belongs to the tetrahydrofolate dehydrogenase/cyclohydrolase family.</text>
</comment>
<dbReference type="GO" id="GO:0004488">
    <property type="term" value="F:methylenetetrahydrofolate dehydrogenase (NADP+) activity"/>
    <property type="evidence" value="ECO:0007669"/>
    <property type="project" value="UniProtKB-UniRule"/>
</dbReference>
<evidence type="ECO:0000256" key="7">
    <source>
        <dbReference type="ARBA" id="ARBA00022857"/>
    </source>
</evidence>
<evidence type="ECO:0000256" key="2">
    <source>
        <dbReference type="ARBA" id="ARBA00011738"/>
    </source>
</evidence>
<dbReference type="UniPathway" id="UPA00193"/>
<dbReference type="EC" id="1.5.1.5" evidence="12"/>
<evidence type="ECO:0000256" key="3">
    <source>
        <dbReference type="ARBA" id="ARBA00022563"/>
    </source>
</evidence>
<evidence type="ECO:0000259" key="14">
    <source>
        <dbReference type="Pfam" id="PF02882"/>
    </source>
</evidence>
<sequence length="279" mass="30309">MSNIISGKELSNIILDGLKNKISKIKEKRLPKIAIVQVGDNSASNKYIKHKIKGANNIGMLNEYIKLKEDITQSELELQIKKLNEDTSVDGIIVQLPLPKQINANTINSLIYPSKDADGFNPTTIGNVVLNNTDIYPATPSGIIKLLEWKNINLVGSNVVIIGRSNIVGKPLANILINKSATVTICNTKTRNLEEIATNADILISAAGSANLINKNFINKNTVVIDVGANFIDGHYCGDVNFSEVGEIVKYITPVPGGVGPMTIACLLENVYKLYLKNN</sequence>